<evidence type="ECO:0000313" key="2">
    <source>
        <dbReference type="EMBL" id="SCV01687.1"/>
    </source>
</evidence>
<keyword evidence="3" id="KW-1185">Reference proteome</keyword>
<evidence type="ECO:0000313" key="3">
    <source>
        <dbReference type="Proteomes" id="UP000189911"/>
    </source>
</evidence>
<reference evidence="3" key="1">
    <citation type="submission" date="2016-03" db="EMBL/GenBank/DDBJ databases">
        <authorList>
            <person name="Devillers Hugo."/>
        </authorList>
    </citation>
    <scope>NUCLEOTIDE SEQUENCE [LARGE SCALE GENOMIC DNA]</scope>
</reference>
<feature type="region of interest" description="Disordered" evidence="1">
    <location>
        <begin position="1"/>
        <end position="28"/>
    </location>
</feature>
<name>A0A1G4KBM5_9SACH</name>
<proteinExistence type="predicted"/>
<protein>
    <submittedName>
        <fullName evidence="2">LANO_0F13014g1_1</fullName>
    </submittedName>
</protein>
<feature type="region of interest" description="Disordered" evidence="1">
    <location>
        <begin position="107"/>
        <end position="136"/>
    </location>
</feature>
<dbReference type="EMBL" id="LT598452">
    <property type="protein sequence ID" value="SCV01687.1"/>
    <property type="molecule type" value="Genomic_DNA"/>
</dbReference>
<gene>
    <name evidence="2" type="ORF">LANO_0F13014G</name>
</gene>
<organism evidence="2 3">
    <name type="scientific">Lachancea nothofagi CBS 11611</name>
    <dbReference type="NCBI Taxonomy" id="1266666"/>
    <lineage>
        <taxon>Eukaryota</taxon>
        <taxon>Fungi</taxon>
        <taxon>Dikarya</taxon>
        <taxon>Ascomycota</taxon>
        <taxon>Saccharomycotina</taxon>
        <taxon>Saccharomycetes</taxon>
        <taxon>Saccharomycetales</taxon>
        <taxon>Saccharomycetaceae</taxon>
        <taxon>Lachancea</taxon>
    </lineage>
</organism>
<dbReference type="AlphaFoldDB" id="A0A1G4KBM5"/>
<feature type="region of interest" description="Disordered" evidence="1">
    <location>
        <begin position="48"/>
        <end position="80"/>
    </location>
</feature>
<dbReference type="Proteomes" id="UP000189911">
    <property type="component" value="Chromosome F"/>
</dbReference>
<accession>A0A1G4KBM5</accession>
<sequence length="197" mass="22349">MLSKNSTMRRTSKQDSKKRHSMMVSPSSLDMTGFSSFTAFSGLYGSKAGNRSAEDMRSGDASFVAPPETSRKSHIGKSKTSSLKRSTVLLDDSMVREYNLAIQELTKEQTDHFSPQRKTPHRSHHSTVSASSSMSSLFSRESSMSVQDLMYEKCDAELPSQTKYQGKGFFTEAEELEKWNWRDESLEHTKRTQLDFF</sequence>
<dbReference type="OrthoDB" id="4068551at2759"/>
<evidence type="ECO:0000256" key="1">
    <source>
        <dbReference type="SAM" id="MobiDB-lite"/>
    </source>
</evidence>
<feature type="compositionally biased region" description="Low complexity" evidence="1">
    <location>
        <begin position="126"/>
        <end position="136"/>
    </location>
</feature>